<dbReference type="Pfam" id="PF10543">
    <property type="entry name" value="ORF6N"/>
    <property type="match status" value="1"/>
</dbReference>
<evidence type="ECO:0000313" key="4">
    <source>
        <dbReference type="Proteomes" id="UP000430670"/>
    </source>
</evidence>
<dbReference type="RefSeq" id="WP_155477854.1">
    <property type="nucleotide sequence ID" value="NZ_WNKU01000035.1"/>
</dbReference>
<comment type="caution">
    <text evidence="3">The sequence shown here is derived from an EMBL/GenBank/DDBJ whole genome shotgun (WGS) entry which is preliminary data.</text>
</comment>
<dbReference type="OrthoDB" id="9812611at2"/>
<dbReference type="InterPro" id="IPR005039">
    <property type="entry name" value="Ant_C"/>
</dbReference>
<dbReference type="EMBL" id="WNKU01000035">
    <property type="protein sequence ID" value="MTV50774.1"/>
    <property type="molecule type" value="Genomic_DNA"/>
</dbReference>
<feature type="domain" description="KilA-N DNA-binding" evidence="2">
    <location>
        <begin position="6"/>
        <end position="89"/>
    </location>
</feature>
<accession>A0A6I3SP10</accession>
<dbReference type="Proteomes" id="UP000430670">
    <property type="component" value="Unassembled WGS sequence"/>
</dbReference>
<evidence type="ECO:0000259" key="2">
    <source>
        <dbReference type="Pfam" id="PF10543"/>
    </source>
</evidence>
<evidence type="ECO:0000259" key="1">
    <source>
        <dbReference type="Pfam" id="PF03374"/>
    </source>
</evidence>
<evidence type="ECO:0000313" key="3">
    <source>
        <dbReference type="EMBL" id="MTV50774.1"/>
    </source>
</evidence>
<dbReference type="AlphaFoldDB" id="A0A6I3SP10"/>
<feature type="domain" description="Antirepressor protein C-terminal" evidence="1">
    <location>
        <begin position="148"/>
        <end position="249"/>
    </location>
</feature>
<dbReference type="Pfam" id="PF03374">
    <property type="entry name" value="ANT"/>
    <property type="match status" value="1"/>
</dbReference>
<dbReference type="InterPro" id="IPR018873">
    <property type="entry name" value="KilA-N_DNA-bd_domain"/>
</dbReference>
<dbReference type="GO" id="GO:0003677">
    <property type="term" value="F:DNA binding"/>
    <property type="evidence" value="ECO:0007669"/>
    <property type="project" value="InterPro"/>
</dbReference>
<proteinExistence type="predicted"/>
<protein>
    <recommendedName>
        <fullName evidence="5">Phage antirepressor protein YoqD, KilAC domain</fullName>
    </recommendedName>
</protein>
<keyword evidence="4" id="KW-1185">Reference proteome</keyword>
<gene>
    <name evidence="3" type="ORF">GJ688_17725</name>
</gene>
<evidence type="ECO:0008006" key="5">
    <source>
        <dbReference type="Google" id="ProtNLM"/>
    </source>
</evidence>
<reference evidence="3 4" key="1">
    <citation type="submission" date="2019-11" db="EMBL/GenBank/DDBJ databases">
        <title>Whole-genome sequence of a the green, strictly anaerobic photosynthetic bacterium Heliobacillus mobilis DSM 6151.</title>
        <authorList>
            <person name="Kyndt J.A."/>
            <person name="Meyer T.E."/>
        </authorList>
    </citation>
    <scope>NUCLEOTIDE SEQUENCE [LARGE SCALE GENOMIC DNA]</scope>
    <source>
        <strain evidence="3 4">DSM 6151</strain>
    </source>
</reference>
<sequence>MQNNLQVIKKDGVRVLTTSQLAEVYETSNQKIRQNFSNNRERYEQGKHFFALEGTEKMEFINLSKISTGSRNAKVLHLWTEKGALLIAKSLNTEQAWNAYSWLVDEYYRIKEEQDYPTKGSLQLPETYAEALRCLADTWEEKQALQIQLNHATPKIEAFDKFIDAKNLQSMNEVAKCLGVGRNWLFKTLRDCKILLIHGNSNVPYQRYIDAGYFIVKENTITHFGFEINTATTWVTAKGVDFIYHTLKKHGLLKQYVS</sequence>
<name>A0A6I3SP10_HELMO</name>
<organism evidence="3 4">
    <name type="scientific">Heliobacterium mobile</name>
    <name type="common">Heliobacillus mobilis</name>
    <dbReference type="NCBI Taxonomy" id="28064"/>
    <lineage>
        <taxon>Bacteria</taxon>
        <taxon>Bacillati</taxon>
        <taxon>Bacillota</taxon>
        <taxon>Clostridia</taxon>
        <taxon>Eubacteriales</taxon>
        <taxon>Heliobacteriaceae</taxon>
        <taxon>Heliobacterium</taxon>
    </lineage>
</organism>